<evidence type="ECO:0000313" key="1">
    <source>
        <dbReference type="EMBL" id="GAK51070.1"/>
    </source>
</evidence>
<evidence type="ECO:0000313" key="2">
    <source>
        <dbReference type="Proteomes" id="UP000030700"/>
    </source>
</evidence>
<sequence length="82" mass="9494">MQIRGGFGLRDNFVDKDSVNRFSDFFAARAGEGDAVDPLCVELRNHAFQRVERGFNRFAFMPDIRLMQNFIIIIDENHVNTN</sequence>
<dbReference type="Proteomes" id="UP000030700">
    <property type="component" value="Unassembled WGS sequence"/>
</dbReference>
<dbReference type="AlphaFoldDB" id="A0A0S6W0B2"/>
<organism evidence="1">
    <name type="scientific">Candidatus Moduliflexus flocculans</name>
    <dbReference type="NCBI Taxonomy" id="1499966"/>
    <lineage>
        <taxon>Bacteria</taxon>
        <taxon>Candidatus Moduliflexota</taxon>
        <taxon>Candidatus Moduliflexia</taxon>
        <taxon>Candidatus Moduliflexales</taxon>
        <taxon>Candidatus Moduliflexaceae</taxon>
    </lineage>
</organism>
<keyword evidence="2" id="KW-1185">Reference proteome</keyword>
<reference evidence="1" key="1">
    <citation type="journal article" date="2015" name="PeerJ">
        <title>First genomic representation of candidate bacterial phylum KSB3 points to enhanced environmental sensing as a trigger of wastewater bulking.</title>
        <authorList>
            <person name="Sekiguchi Y."/>
            <person name="Ohashi A."/>
            <person name="Parks D.H."/>
            <person name="Yamauchi T."/>
            <person name="Tyson G.W."/>
            <person name="Hugenholtz P."/>
        </authorList>
    </citation>
    <scope>NUCLEOTIDE SEQUENCE [LARGE SCALE GENOMIC DNA]</scope>
</reference>
<dbReference type="EMBL" id="DF820456">
    <property type="protein sequence ID" value="GAK51070.1"/>
    <property type="molecule type" value="Genomic_DNA"/>
</dbReference>
<accession>A0A0S6W0B2</accession>
<dbReference type="HOGENOM" id="CLU_2551399_0_0_0"/>
<name>A0A0S6W0B2_9BACT</name>
<gene>
    <name evidence="1" type="ORF">U14_02312</name>
</gene>
<proteinExistence type="predicted"/>
<protein>
    <submittedName>
        <fullName evidence="1">Uncharacterized protein</fullName>
    </submittedName>
</protein>